<dbReference type="SUPFAM" id="SSF52540">
    <property type="entry name" value="P-loop containing nucleoside triphosphate hydrolases"/>
    <property type="match status" value="1"/>
</dbReference>
<protein>
    <submittedName>
        <fullName evidence="6">ATP-binding cassette domain-containing protein</fullName>
    </submittedName>
</protein>
<gene>
    <name evidence="6" type="ORF">GC101_23635</name>
</gene>
<sequence length="257" mass="27778">MSEPSKAVLMQTNKLCKTFSNGGVQQHVLKNLDLTLYKGDFTVIMGSSGSGKSTLLYAISGMDKPTLGEILFEGQDITGLSNDQLAVFRRKHCGFVFQQIHLLDTMSVLDNVLSSAYLVQKDRKAAVNRAKQLLTEVGLDASKWMKFPAQLSGGEAQRAGIVRALINTPTALFADEPTGALNSAAGASILGVLTEMNSRGQSIILVTHDLKTALRGNRILYLRDGVMVGELQLSSYSGADGPERQEQVRAFLADLGW</sequence>
<dbReference type="InterPro" id="IPR027417">
    <property type="entry name" value="P-loop_NTPase"/>
</dbReference>
<dbReference type="PANTHER" id="PTHR42798:SF7">
    <property type="entry name" value="ALPHA-D-RIBOSE 1-METHYLPHOSPHONATE 5-TRIPHOSPHATE SYNTHASE SUBUNIT PHNL"/>
    <property type="match status" value="1"/>
</dbReference>
<evidence type="ECO:0000256" key="4">
    <source>
        <dbReference type="ARBA" id="ARBA00022840"/>
    </source>
</evidence>
<dbReference type="PROSITE" id="PS50893">
    <property type="entry name" value="ABC_TRANSPORTER_2"/>
    <property type="match status" value="1"/>
</dbReference>
<dbReference type="GO" id="GO:0005524">
    <property type="term" value="F:ATP binding"/>
    <property type="evidence" value="ECO:0007669"/>
    <property type="project" value="UniProtKB-KW"/>
</dbReference>
<dbReference type="SMART" id="SM00382">
    <property type="entry name" value="AAA"/>
    <property type="match status" value="1"/>
</dbReference>
<evidence type="ECO:0000313" key="6">
    <source>
        <dbReference type="EMBL" id="NOU81858.1"/>
    </source>
</evidence>
<feature type="domain" description="ABC transporter" evidence="5">
    <location>
        <begin position="10"/>
        <end position="249"/>
    </location>
</feature>
<reference evidence="6 7" key="1">
    <citation type="submission" date="2019-10" db="EMBL/GenBank/DDBJ databases">
        <title>Description of Paenibacillus terricola sp. nov.</title>
        <authorList>
            <person name="Carlier A."/>
            <person name="Qi S."/>
        </authorList>
    </citation>
    <scope>NUCLEOTIDE SEQUENCE [LARGE SCALE GENOMIC DNA]</scope>
    <source>
        <strain evidence="6 7">LMG 31459</strain>
    </source>
</reference>
<keyword evidence="3" id="KW-0547">Nucleotide-binding</keyword>
<accession>A0ABX1YLV1</accession>
<evidence type="ECO:0000313" key="7">
    <source>
        <dbReference type="Proteomes" id="UP000596857"/>
    </source>
</evidence>
<dbReference type="Pfam" id="PF00005">
    <property type="entry name" value="ABC_tran"/>
    <property type="match status" value="1"/>
</dbReference>
<dbReference type="Proteomes" id="UP000596857">
    <property type="component" value="Unassembled WGS sequence"/>
</dbReference>
<dbReference type="PROSITE" id="PS00211">
    <property type="entry name" value="ABC_TRANSPORTER_1"/>
    <property type="match status" value="1"/>
</dbReference>
<dbReference type="InterPro" id="IPR017871">
    <property type="entry name" value="ABC_transporter-like_CS"/>
</dbReference>
<dbReference type="RefSeq" id="WP_171719283.1">
    <property type="nucleotide sequence ID" value="NZ_WHOB01000069.1"/>
</dbReference>
<dbReference type="CDD" id="cd03255">
    <property type="entry name" value="ABC_MJ0796_LolCDE_FtsE"/>
    <property type="match status" value="1"/>
</dbReference>
<comment type="caution">
    <text evidence="6">The sequence shown here is derived from an EMBL/GenBank/DDBJ whole genome shotgun (WGS) entry which is preliminary data.</text>
</comment>
<keyword evidence="7" id="KW-1185">Reference proteome</keyword>
<evidence type="ECO:0000256" key="2">
    <source>
        <dbReference type="ARBA" id="ARBA00022448"/>
    </source>
</evidence>
<dbReference type="InterPro" id="IPR003439">
    <property type="entry name" value="ABC_transporter-like_ATP-bd"/>
</dbReference>
<comment type="similarity">
    <text evidence="1">Belongs to the ABC transporter superfamily.</text>
</comment>
<organism evidence="6 7">
    <name type="scientific">Paenibacillus phytohabitans</name>
    <dbReference type="NCBI Taxonomy" id="2654978"/>
    <lineage>
        <taxon>Bacteria</taxon>
        <taxon>Bacillati</taxon>
        <taxon>Bacillota</taxon>
        <taxon>Bacilli</taxon>
        <taxon>Bacillales</taxon>
        <taxon>Paenibacillaceae</taxon>
        <taxon>Paenibacillus</taxon>
    </lineage>
</organism>
<evidence type="ECO:0000256" key="1">
    <source>
        <dbReference type="ARBA" id="ARBA00005417"/>
    </source>
</evidence>
<dbReference type="Gene3D" id="3.40.50.300">
    <property type="entry name" value="P-loop containing nucleotide triphosphate hydrolases"/>
    <property type="match status" value="1"/>
</dbReference>
<name>A0ABX1YLV1_9BACL</name>
<dbReference type="InterPro" id="IPR017911">
    <property type="entry name" value="MacB-like_ATP-bd"/>
</dbReference>
<keyword evidence="2" id="KW-0813">Transport</keyword>
<dbReference type="PANTHER" id="PTHR42798">
    <property type="entry name" value="LIPOPROTEIN-RELEASING SYSTEM ATP-BINDING PROTEIN LOLD"/>
    <property type="match status" value="1"/>
</dbReference>
<keyword evidence="4 6" id="KW-0067">ATP-binding</keyword>
<proteinExistence type="inferred from homology"/>
<evidence type="ECO:0000259" key="5">
    <source>
        <dbReference type="PROSITE" id="PS50893"/>
    </source>
</evidence>
<dbReference type="InterPro" id="IPR003593">
    <property type="entry name" value="AAA+_ATPase"/>
</dbReference>
<dbReference type="EMBL" id="WHOB01000069">
    <property type="protein sequence ID" value="NOU81858.1"/>
    <property type="molecule type" value="Genomic_DNA"/>
</dbReference>
<evidence type="ECO:0000256" key="3">
    <source>
        <dbReference type="ARBA" id="ARBA00022741"/>
    </source>
</evidence>